<dbReference type="GO" id="GO:0000981">
    <property type="term" value="F:DNA-binding transcription factor activity, RNA polymerase II-specific"/>
    <property type="evidence" value="ECO:0007669"/>
    <property type="project" value="InterPro"/>
</dbReference>
<dbReference type="SMART" id="SM00066">
    <property type="entry name" value="GAL4"/>
    <property type="match status" value="1"/>
</dbReference>
<evidence type="ECO:0000256" key="2">
    <source>
        <dbReference type="SAM" id="MobiDB-lite"/>
    </source>
</evidence>
<dbReference type="Pfam" id="PF00172">
    <property type="entry name" value="Zn_clus"/>
    <property type="match status" value="1"/>
</dbReference>
<organism evidence="4 5">
    <name type="scientific">Gibberella subglutinans</name>
    <name type="common">Fusarium subglutinans</name>
    <dbReference type="NCBI Taxonomy" id="42677"/>
    <lineage>
        <taxon>Eukaryota</taxon>
        <taxon>Fungi</taxon>
        <taxon>Dikarya</taxon>
        <taxon>Ascomycota</taxon>
        <taxon>Pezizomycotina</taxon>
        <taxon>Sordariomycetes</taxon>
        <taxon>Hypocreomycetidae</taxon>
        <taxon>Hypocreales</taxon>
        <taxon>Nectriaceae</taxon>
        <taxon>Fusarium</taxon>
        <taxon>Fusarium fujikuroi species complex</taxon>
    </lineage>
</organism>
<dbReference type="InterPro" id="IPR002925">
    <property type="entry name" value="Dienelactn_hydro"/>
</dbReference>
<keyword evidence="5" id="KW-1185">Reference proteome</keyword>
<gene>
    <name evidence="4" type="ORF">FSUBG_11904</name>
</gene>
<dbReference type="SUPFAM" id="SSF53474">
    <property type="entry name" value="alpha/beta-Hydrolases"/>
    <property type="match status" value="1"/>
</dbReference>
<keyword evidence="4" id="KW-0378">Hydrolase</keyword>
<dbReference type="SUPFAM" id="SSF57701">
    <property type="entry name" value="Zn2/Cys6 DNA-binding domain"/>
    <property type="match status" value="1"/>
</dbReference>
<dbReference type="PROSITE" id="PS00463">
    <property type="entry name" value="ZN2_CY6_FUNGAL_1"/>
    <property type="match status" value="1"/>
</dbReference>
<comment type="caution">
    <text evidence="4">The sequence shown here is derived from an EMBL/GenBank/DDBJ whole genome shotgun (WGS) entry which is preliminary data.</text>
</comment>
<evidence type="ECO:0000313" key="5">
    <source>
        <dbReference type="Proteomes" id="UP000547976"/>
    </source>
</evidence>
<evidence type="ECO:0000259" key="3">
    <source>
        <dbReference type="PROSITE" id="PS50048"/>
    </source>
</evidence>
<dbReference type="CDD" id="cd00067">
    <property type="entry name" value="GAL4"/>
    <property type="match status" value="1"/>
</dbReference>
<dbReference type="RefSeq" id="XP_036532602.1">
    <property type="nucleotide sequence ID" value="XM_036676637.1"/>
</dbReference>
<dbReference type="InterPro" id="IPR029058">
    <property type="entry name" value="AB_hydrolase_fold"/>
</dbReference>
<feature type="region of interest" description="Disordered" evidence="2">
    <location>
        <begin position="404"/>
        <end position="429"/>
    </location>
</feature>
<dbReference type="PANTHER" id="PTHR17630:SF105">
    <property type="entry name" value="DIENELACTONE HYDROLASE FAMILY PROTEIN (AFU_ORTHOLOGUE AFUA_4G08790)"/>
    <property type="match status" value="1"/>
</dbReference>
<dbReference type="Gene3D" id="4.10.240.10">
    <property type="entry name" value="Zn(2)-C6 fungal-type DNA-binding domain"/>
    <property type="match status" value="1"/>
</dbReference>
<keyword evidence="1" id="KW-0539">Nucleus</keyword>
<dbReference type="GO" id="GO:0008270">
    <property type="term" value="F:zinc ion binding"/>
    <property type="evidence" value="ECO:0007669"/>
    <property type="project" value="InterPro"/>
</dbReference>
<accession>A0A8H5LB58</accession>
<dbReference type="GO" id="GO:0016787">
    <property type="term" value="F:hydrolase activity"/>
    <property type="evidence" value="ECO:0007669"/>
    <property type="project" value="UniProtKB-KW"/>
</dbReference>
<dbReference type="Gene3D" id="3.40.50.1820">
    <property type="entry name" value="alpha/beta hydrolase"/>
    <property type="match status" value="1"/>
</dbReference>
<dbReference type="AlphaFoldDB" id="A0A8H5LB58"/>
<dbReference type="InterPro" id="IPR036864">
    <property type="entry name" value="Zn2-C6_fun-type_DNA-bd_sf"/>
</dbReference>
<dbReference type="OrthoDB" id="17560at2759"/>
<evidence type="ECO:0000256" key="1">
    <source>
        <dbReference type="ARBA" id="ARBA00023242"/>
    </source>
</evidence>
<dbReference type="Proteomes" id="UP000547976">
    <property type="component" value="Unassembled WGS sequence"/>
</dbReference>
<dbReference type="Pfam" id="PF01738">
    <property type="entry name" value="DLH"/>
    <property type="match status" value="1"/>
</dbReference>
<reference evidence="4 5" key="1">
    <citation type="submission" date="2020-05" db="EMBL/GenBank/DDBJ databases">
        <title>Identification and distribution of gene clusters putatively required for synthesis of sphingolipid metabolism inhibitors in phylogenetically diverse species of the filamentous fungus Fusarium.</title>
        <authorList>
            <person name="Kim H.-S."/>
            <person name="Busman M."/>
            <person name="Brown D.W."/>
            <person name="Divon H."/>
            <person name="Uhlig S."/>
            <person name="Proctor R.H."/>
        </authorList>
    </citation>
    <scope>NUCLEOTIDE SEQUENCE [LARGE SCALE GENOMIC DNA]</scope>
    <source>
        <strain evidence="4 5">NRRL 66333</strain>
    </source>
</reference>
<proteinExistence type="predicted"/>
<feature type="domain" description="Zn(2)-C6 fungal-type" evidence="3">
    <location>
        <begin position="306"/>
        <end position="335"/>
    </location>
</feature>
<name>A0A8H5LB58_GIBSU</name>
<sequence>MRLTYVALPPDNKLIKGIIVIVPDAFGWEFVNNRLLADQYTLNGDFLVYLPDFMDGRPAPVWLLDIVGPLTDTAISWNWIWKPWYLAQTIYGMAPFFYYNGLAASWPRIRSFFEALRLHEGPQRRIGAAGFCWGGKPVLTLAHPESITKGGIPLVDAVFTGHPSGMSLPGDADTIIKPVSVAIGDRDIVTSMSQVNVMKEAWKNLKTPTEVVVYPGAGHGFCVRVDDKNENLFQQSKEVEKQALDWFATYFGQVKGLLCDTAEKVGLDRLDQLCSPSEYATRHTISIQRRTQCFSTNDRRKKALRACDRCRLRKTKCSGFPPCTRCQRDGFVCTTENEPKKEFRRLSSGYTEVSQTRDAAFTATIQRLYLMVRNGETWDFDEPELDDRGELIVHDIVHKLGYTLPSTEAESPTPSMVSEDEDKSEEGPIRHKNEHKVHVLKQEAVVPDTGLPTPCQAEQSPPEHYLDTLTDGSNASMDRCLSSDNLSTSSQHWIDGFYMDFSAPIWGTDMMTLHWPQSDLVSEASSEAVSANNPLLFQPLPFNVCGGSNGMSYS</sequence>
<protein>
    <submittedName>
        <fullName evidence="4">Dienelactone hydrolase family</fullName>
    </submittedName>
</protein>
<dbReference type="InterPro" id="IPR001138">
    <property type="entry name" value="Zn2Cys6_DnaBD"/>
</dbReference>
<feature type="compositionally biased region" description="Polar residues" evidence="2">
    <location>
        <begin position="404"/>
        <end position="416"/>
    </location>
</feature>
<dbReference type="PANTHER" id="PTHR17630">
    <property type="entry name" value="DIENELACTONE HYDROLASE"/>
    <property type="match status" value="1"/>
</dbReference>
<dbReference type="GeneID" id="59311355"/>
<evidence type="ECO:0000313" key="4">
    <source>
        <dbReference type="EMBL" id="KAF5587105.1"/>
    </source>
</evidence>
<dbReference type="PROSITE" id="PS50048">
    <property type="entry name" value="ZN2_CY6_FUNGAL_2"/>
    <property type="match status" value="1"/>
</dbReference>
<dbReference type="EMBL" id="JAAOAV010000240">
    <property type="protein sequence ID" value="KAF5587105.1"/>
    <property type="molecule type" value="Genomic_DNA"/>
</dbReference>